<evidence type="ECO:0000256" key="8">
    <source>
        <dbReference type="SAM" id="Phobius"/>
    </source>
</evidence>
<evidence type="ECO:0000256" key="4">
    <source>
        <dbReference type="ARBA" id="ARBA00022692"/>
    </source>
</evidence>
<feature type="transmembrane region" description="Helical" evidence="8">
    <location>
        <begin position="126"/>
        <end position="143"/>
    </location>
</feature>
<dbReference type="EMBL" id="JAQMWT010000377">
    <property type="protein sequence ID" value="KAJ8602530.1"/>
    <property type="molecule type" value="Genomic_DNA"/>
</dbReference>
<feature type="transmembrane region" description="Helical" evidence="8">
    <location>
        <begin position="241"/>
        <end position="262"/>
    </location>
</feature>
<keyword evidence="3" id="KW-0762">Sugar transport</keyword>
<dbReference type="InterPro" id="IPR013657">
    <property type="entry name" value="SCL35B1-4/HUT1"/>
</dbReference>
<keyword evidence="4 8" id="KW-0812">Transmembrane</keyword>
<dbReference type="PANTHER" id="PTHR10778">
    <property type="entry name" value="SOLUTE CARRIER FAMILY 35 MEMBER B"/>
    <property type="match status" value="1"/>
</dbReference>
<keyword evidence="2" id="KW-0813">Transport</keyword>
<dbReference type="GO" id="GO:0000139">
    <property type="term" value="C:Golgi membrane"/>
    <property type="evidence" value="ECO:0007669"/>
    <property type="project" value="TreeGrafter"/>
</dbReference>
<keyword evidence="5 8" id="KW-1133">Transmembrane helix</keyword>
<feature type="transmembrane region" description="Helical" evidence="8">
    <location>
        <begin position="193"/>
        <end position="221"/>
    </location>
</feature>
<comment type="caution">
    <text evidence="9">The sequence shown here is derived from an EMBL/GenBank/DDBJ whole genome shotgun (WGS) entry which is preliminary data.</text>
</comment>
<dbReference type="GO" id="GO:0005789">
    <property type="term" value="C:endoplasmic reticulum membrane"/>
    <property type="evidence" value="ECO:0007669"/>
    <property type="project" value="TreeGrafter"/>
</dbReference>
<feature type="transmembrane region" description="Helical" evidence="8">
    <location>
        <begin position="365"/>
        <end position="385"/>
    </location>
</feature>
<keyword evidence="10" id="KW-1185">Reference proteome</keyword>
<keyword evidence="6 8" id="KW-0472">Membrane</keyword>
<comment type="subcellular location">
    <subcellularLocation>
        <location evidence="1">Endomembrane system</location>
        <topology evidence="1">Multi-pass membrane protein</topology>
    </subcellularLocation>
</comment>
<dbReference type="GO" id="GO:0005462">
    <property type="term" value="F:UDP-N-acetylglucosamine transmembrane transporter activity"/>
    <property type="evidence" value="ECO:0007669"/>
    <property type="project" value="TreeGrafter"/>
</dbReference>
<name>A0AAD7UCM5_9STRA</name>
<evidence type="ECO:0000313" key="10">
    <source>
        <dbReference type="Proteomes" id="UP001230188"/>
    </source>
</evidence>
<evidence type="ECO:0000256" key="2">
    <source>
        <dbReference type="ARBA" id="ARBA00022448"/>
    </source>
</evidence>
<sequence>MTAMPRTSSDGRKRRSRRSDPFPGPVEELLICAAPRMTHSYCALHHDLLPHHHGDEFRRVTSAPGGLQLIEEDEVGSVEILREIGETEEEGNRRRSSPTRAWGEVRSVVELSRLARESARRRRRRLLTLSLVAVVFFGCAAVVPTELAVDRDRGAMRLVTIFNYVLVAIESWIDKGYEGLVADRKIPMGNHVLTLALGLVYNIAQNGAIAIGFPMALVLILKNSQLLFQMAANSFFVGERYLLVHELAAAVLVSGVLVVVVATTTTSGVFETVAGTYEHTARPEDPALAERRRVMLGGVALMLVANVARAASNVATQRAFARCGNFFVEKLFYEHALGLPFLIGYRPRDLVAQARRWSLQREPLVVARVPIQIPALWILVALQAYATFECTRASARVVGLSSAVTLALALAVQRFLSIVFSAAVLNAPPYPPLSMWLGALLVVAGAVSYVLAPKPIRRTITSSSKDPASFCCI</sequence>
<organism evidence="9 10">
    <name type="scientific">Chrysophaeum taylorii</name>
    <dbReference type="NCBI Taxonomy" id="2483200"/>
    <lineage>
        <taxon>Eukaryota</taxon>
        <taxon>Sar</taxon>
        <taxon>Stramenopiles</taxon>
        <taxon>Ochrophyta</taxon>
        <taxon>Pelagophyceae</taxon>
        <taxon>Pelagomonadales</taxon>
        <taxon>Pelagomonadaceae</taxon>
        <taxon>Chrysophaeum</taxon>
    </lineage>
</organism>
<dbReference type="AlphaFoldDB" id="A0AAD7UCM5"/>
<dbReference type="Pfam" id="PF08449">
    <property type="entry name" value="UAA"/>
    <property type="match status" value="1"/>
</dbReference>
<evidence type="ECO:0000256" key="7">
    <source>
        <dbReference type="SAM" id="MobiDB-lite"/>
    </source>
</evidence>
<feature type="transmembrane region" description="Helical" evidence="8">
    <location>
        <begin position="433"/>
        <end position="452"/>
    </location>
</feature>
<evidence type="ECO:0000256" key="6">
    <source>
        <dbReference type="ARBA" id="ARBA00023136"/>
    </source>
</evidence>
<evidence type="ECO:0000256" key="5">
    <source>
        <dbReference type="ARBA" id="ARBA00022989"/>
    </source>
</evidence>
<evidence type="ECO:0000313" key="9">
    <source>
        <dbReference type="EMBL" id="KAJ8602530.1"/>
    </source>
</evidence>
<evidence type="ECO:0000256" key="3">
    <source>
        <dbReference type="ARBA" id="ARBA00022597"/>
    </source>
</evidence>
<feature type="transmembrane region" description="Helical" evidence="8">
    <location>
        <begin position="397"/>
        <end position="427"/>
    </location>
</feature>
<feature type="region of interest" description="Disordered" evidence="7">
    <location>
        <begin position="1"/>
        <end position="25"/>
    </location>
</feature>
<reference evidence="9" key="1">
    <citation type="submission" date="2023-01" db="EMBL/GenBank/DDBJ databases">
        <title>Metagenome sequencing of chrysophaentin producing Chrysophaeum taylorii.</title>
        <authorList>
            <person name="Davison J."/>
            <person name="Bewley C."/>
        </authorList>
    </citation>
    <scope>NUCLEOTIDE SEQUENCE</scope>
    <source>
        <strain evidence="9">NIES-1699</strain>
    </source>
</reference>
<proteinExistence type="predicted"/>
<evidence type="ECO:0000256" key="1">
    <source>
        <dbReference type="ARBA" id="ARBA00004127"/>
    </source>
</evidence>
<gene>
    <name evidence="9" type="ORF">CTAYLR_008330</name>
</gene>
<dbReference type="PANTHER" id="PTHR10778:SF4">
    <property type="entry name" value="NUCLEOTIDE SUGAR TRANSPORTER SLC35B4"/>
    <property type="match status" value="1"/>
</dbReference>
<protein>
    <submittedName>
        <fullName evidence="9">Uncharacterized protein</fullName>
    </submittedName>
</protein>
<dbReference type="Proteomes" id="UP001230188">
    <property type="component" value="Unassembled WGS sequence"/>
</dbReference>
<accession>A0AAD7UCM5</accession>
<dbReference type="GO" id="GO:0005464">
    <property type="term" value="F:UDP-xylose transmembrane transporter activity"/>
    <property type="evidence" value="ECO:0007669"/>
    <property type="project" value="TreeGrafter"/>
</dbReference>